<dbReference type="InterPro" id="IPR015943">
    <property type="entry name" value="WD40/YVTN_repeat-like_dom_sf"/>
</dbReference>
<evidence type="ECO:0008006" key="10">
    <source>
        <dbReference type="Google" id="ProtNLM"/>
    </source>
</evidence>
<dbReference type="GO" id="GO:0030674">
    <property type="term" value="F:protein-macromolecule adaptor activity"/>
    <property type="evidence" value="ECO:0007669"/>
    <property type="project" value="TreeGrafter"/>
</dbReference>
<dbReference type="InterPro" id="IPR019775">
    <property type="entry name" value="WD40_repeat_CS"/>
</dbReference>
<dbReference type="SUPFAM" id="SSF50978">
    <property type="entry name" value="WD40 repeat-like"/>
    <property type="match status" value="1"/>
</dbReference>
<feature type="region of interest" description="Disordered" evidence="7">
    <location>
        <begin position="570"/>
        <end position="606"/>
    </location>
</feature>
<dbReference type="EMBL" id="MVBO01000101">
    <property type="protein sequence ID" value="OZJ03161.1"/>
    <property type="molecule type" value="Genomic_DNA"/>
</dbReference>
<keyword evidence="3" id="KW-0677">Repeat</keyword>
<proteinExistence type="inferred from homology"/>
<dbReference type="Proteomes" id="UP000242875">
    <property type="component" value="Unassembled WGS sequence"/>
</dbReference>
<evidence type="ECO:0000256" key="4">
    <source>
        <dbReference type="ARBA" id="ARBA00022786"/>
    </source>
</evidence>
<keyword evidence="9" id="KW-1185">Reference proteome</keyword>
<comment type="caution">
    <text evidence="8">The sequence shown here is derived from an EMBL/GenBank/DDBJ whole genome shotgun (WGS) entry which is preliminary data.</text>
</comment>
<evidence type="ECO:0000313" key="9">
    <source>
        <dbReference type="Proteomes" id="UP000242875"/>
    </source>
</evidence>
<dbReference type="PANTHER" id="PTHR22852">
    <property type="entry name" value="LETHAL 2 DENTICLELESS PROTEIN RETINOIC ACID-REGULATED NUCLEAR MATRIX-ASSOCIATED PROTEIN"/>
    <property type="match status" value="1"/>
</dbReference>
<feature type="region of interest" description="Disordered" evidence="7">
    <location>
        <begin position="1"/>
        <end position="28"/>
    </location>
</feature>
<feature type="compositionally biased region" description="Basic and acidic residues" evidence="7">
    <location>
        <begin position="570"/>
        <end position="579"/>
    </location>
</feature>
<dbReference type="GO" id="GO:0043161">
    <property type="term" value="P:proteasome-mediated ubiquitin-dependent protein catabolic process"/>
    <property type="evidence" value="ECO:0007669"/>
    <property type="project" value="TreeGrafter"/>
</dbReference>
<dbReference type="GO" id="GO:0005634">
    <property type="term" value="C:nucleus"/>
    <property type="evidence" value="ECO:0007669"/>
    <property type="project" value="TreeGrafter"/>
</dbReference>
<dbReference type="InterPro" id="IPR020472">
    <property type="entry name" value="WD40_PAC1"/>
</dbReference>
<dbReference type="PROSITE" id="PS00678">
    <property type="entry name" value="WD_REPEATS_1"/>
    <property type="match status" value="3"/>
</dbReference>
<organism evidence="8 9">
    <name type="scientific">Bifiguratus adelaidae</name>
    <dbReference type="NCBI Taxonomy" id="1938954"/>
    <lineage>
        <taxon>Eukaryota</taxon>
        <taxon>Fungi</taxon>
        <taxon>Fungi incertae sedis</taxon>
        <taxon>Mucoromycota</taxon>
        <taxon>Mucoromycotina</taxon>
        <taxon>Endogonomycetes</taxon>
        <taxon>Endogonales</taxon>
        <taxon>Endogonales incertae sedis</taxon>
        <taxon>Bifiguratus</taxon>
    </lineage>
</organism>
<dbReference type="OrthoDB" id="2096344at2759"/>
<keyword evidence="2 6" id="KW-0853">WD repeat</keyword>
<evidence type="ECO:0000256" key="3">
    <source>
        <dbReference type="ARBA" id="ARBA00022737"/>
    </source>
</evidence>
<reference evidence="8 9" key="1">
    <citation type="journal article" date="2017" name="Mycologia">
        <title>Bifiguratus adelaidae, gen. et sp. nov., a new member of Mucoromycotina in endophytic and soil-dwelling habitats.</title>
        <authorList>
            <person name="Torres-Cruz T.J."/>
            <person name="Billingsley Tobias T.L."/>
            <person name="Almatruk M."/>
            <person name="Hesse C."/>
            <person name="Kuske C.R."/>
            <person name="Desiro A."/>
            <person name="Benucci G.M."/>
            <person name="Bonito G."/>
            <person name="Stajich J.E."/>
            <person name="Dunlap C."/>
            <person name="Arnold A.E."/>
            <person name="Porras-Alfaro A."/>
        </authorList>
    </citation>
    <scope>NUCLEOTIDE SEQUENCE [LARGE SCALE GENOMIC DNA]</scope>
    <source>
        <strain evidence="8 9">AZ0501</strain>
    </source>
</reference>
<evidence type="ECO:0000256" key="2">
    <source>
        <dbReference type="ARBA" id="ARBA00022574"/>
    </source>
</evidence>
<keyword evidence="4" id="KW-0833">Ubl conjugation pathway</keyword>
<dbReference type="PANTHER" id="PTHR22852:SF0">
    <property type="entry name" value="DENTICLELESS PROTEIN HOMOLOG"/>
    <property type="match status" value="1"/>
</dbReference>
<dbReference type="PROSITE" id="PS50082">
    <property type="entry name" value="WD_REPEATS_2"/>
    <property type="match status" value="3"/>
</dbReference>
<dbReference type="InterPro" id="IPR036322">
    <property type="entry name" value="WD40_repeat_dom_sf"/>
</dbReference>
<feature type="repeat" description="WD" evidence="6">
    <location>
        <begin position="281"/>
        <end position="323"/>
    </location>
</feature>
<dbReference type="PROSITE" id="PS50294">
    <property type="entry name" value="WD_REPEATS_REGION"/>
    <property type="match status" value="3"/>
</dbReference>
<evidence type="ECO:0000256" key="7">
    <source>
        <dbReference type="SAM" id="MobiDB-lite"/>
    </source>
</evidence>
<gene>
    <name evidence="8" type="ORF">BZG36_03893</name>
</gene>
<dbReference type="PRINTS" id="PR00320">
    <property type="entry name" value="GPROTEINBRPT"/>
</dbReference>
<sequence>MARDDENTPPAWIRKQVLATPPHNTKPCARLDYPLTPLSNVRPNKIAAFFDCTNRSPPRSPVEQEDGSDKDKCTPRGRSPRTPDNPFRTPSKTPRIPVKRARTLSPSPAPLGRLSDDLPLTPRSRRIKPTTFKPLMQVGYNPQHRVNRLLNRELGLSKTARAFSLRSYVMDFVSTDKNVYLMTQEDGHQLYEIPPFSCTYSHSAREGKLLAVADEGGMISLLDTRRDNTLELERGRETIQAHRNCVFDVRWRKDDRVLLAASGDHSATLWDVEYKKCTGIFAGHNCTVRSAAFGWDDIHIVITGSRDGHIMVWDTRCQGTVLSNGTSSHKPVDVIRGAHESLTAAQRRKKQSKKELTQGQESVTAVLSLEHTSNLIASAGAADGSIKYWDVRSHRSHKGKHKAIPSMQSIYDGPSSRPRGLSWLTLDSTGSRIFALSKDNSIYMHDAFTLGKPIGRFTSATKRLFNTFYVRCAISPDDRFIVSGSNSKDVCLWEIDHKPPQSSDPFYHNLRSTSKHQYYTNNSPVYLKAHTQEVTAVAWCSADITQLASCSDDHTVRVWNIDSHLASQVREDAKSKNEDSGGMYGMAVDEPLEPMQLGDGHFRDTV</sequence>
<dbReference type="AlphaFoldDB" id="A0A261XXV1"/>
<dbReference type="SMART" id="SM00320">
    <property type="entry name" value="WD40"/>
    <property type="match status" value="6"/>
</dbReference>
<evidence type="ECO:0000256" key="5">
    <source>
        <dbReference type="ARBA" id="ARBA00038344"/>
    </source>
</evidence>
<dbReference type="InterPro" id="IPR001680">
    <property type="entry name" value="WD40_rpt"/>
</dbReference>
<evidence type="ECO:0000313" key="8">
    <source>
        <dbReference type="EMBL" id="OZJ03161.1"/>
    </source>
</evidence>
<dbReference type="Pfam" id="PF00400">
    <property type="entry name" value="WD40"/>
    <property type="match status" value="5"/>
</dbReference>
<name>A0A261XXV1_9FUNG</name>
<feature type="repeat" description="WD" evidence="6">
    <location>
        <begin position="239"/>
        <end position="273"/>
    </location>
</feature>
<accession>A0A261XXV1</accession>
<evidence type="ECO:0000256" key="1">
    <source>
        <dbReference type="ARBA" id="ARBA00004906"/>
    </source>
</evidence>
<feature type="repeat" description="WD" evidence="6">
    <location>
        <begin position="527"/>
        <end position="569"/>
    </location>
</feature>
<feature type="region of interest" description="Disordered" evidence="7">
    <location>
        <begin position="51"/>
        <end position="125"/>
    </location>
</feature>
<comment type="similarity">
    <text evidence="5">Belongs to the WD repeat cdt2 family.</text>
</comment>
<comment type="pathway">
    <text evidence="1">Protein modification; protein ubiquitination.</text>
</comment>
<dbReference type="Gene3D" id="2.130.10.10">
    <property type="entry name" value="YVTN repeat-like/Quinoprotein amine dehydrogenase"/>
    <property type="match status" value="2"/>
</dbReference>
<protein>
    <recommendedName>
        <fullName evidence="10">Anaphase-promoting complex subunit 4 WD40 domain-containing protein</fullName>
    </recommendedName>
</protein>
<dbReference type="InterPro" id="IPR051865">
    <property type="entry name" value="WD-repeat_CDT2_adapter"/>
</dbReference>
<evidence type="ECO:0000256" key="6">
    <source>
        <dbReference type="PROSITE-ProRule" id="PRU00221"/>
    </source>
</evidence>